<dbReference type="InterPro" id="IPR011029">
    <property type="entry name" value="DEATH-like_dom_sf"/>
</dbReference>
<dbReference type="SUPFAM" id="SSF47986">
    <property type="entry name" value="DEATH domain"/>
    <property type="match status" value="1"/>
</dbReference>
<feature type="domain" description="CARD" evidence="1">
    <location>
        <begin position="1"/>
        <end position="90"/>
    </location>
</feature>
<dbReference type="GO" id="GO:0002020">
    <property type="term" value="F:protease binding"/>
    <property type="evidence" value="ECO:0007669"/>
    <property type="project" value="InterPro"/>
</dbReference>
<evidence type="ECO:0000313" key="2">
    <source>
        <dbReference type="EnsemblMetazoa" id="XP_038045304.1"/>
    </source>
</evidence>
<dbReference type="GO" id="GO:0070513">
    <property type="term" value="F:death domain binding"/>
    <property type="evidence" value="ECO:0007669"/>
    <property type="project" value="InterPro"/>
</dbReference>
<reference evidence="2" key="1">
    <citation type="submission" date="2022-11" db="UniProtKB">
        <authorList>
            <consortium name="EnsemblMetazoa"/>
        </authorList>
    </citation>
    <scope>IDENTIFICATION</scope>
</reference>
<dbReference type="InterPro" id="IPR001315">
    <property type="entry name" value="CARD"/>
</dbReference>
<name>A0A913Z050_PATMI</name>
<sequence>MDETDLYSLNAVSDYITENLDAKYISDQLIEKEVLDVDHDEEIQAEKTAKRRTERLLEILPNTRQDALKLFKEALEKDYPHIVKKLDEVQVPVQRTGTKPGKGGLCTAAAATSATATSATKVASSTDRGVTTTTATQNKITSRTTNIKGNNNMVIIGGCNTTINHYR</sequence>
<dbReference type="Gene3D" id="1.10.533.10">
    <property type="entry name" value="Death Domain, Fas"/>
    <property type="match status" value="1"/>
</dbReference>
<dbReference type="RefSeq" id="XP_038045304.1">
    <property type="nucleotide sequence ID" value="XM_038189376.1"/>
</dbReference>
<keyword evidence="3" id="KW-1185">Reference proteome</keyword>
<dbReference type="Pfam" id="PF00619">
    <property type="entry name" value="CARD"/>
    <property type="match status" value="1"/>
</dbReference>
<dbReference type="GO" id="GO:0042981">
    <property type="term" value="P:regulation of apoptotic process"/>
    <property type="evidence" value="ECO:0007669"/>
    <property type="project" value="InterPro"/>
</dbReference>
<accession>A0A913Z050</accession>
<evidence type="ECO:0000313" key="3">
    <source>
        <dbReference type="Proteomes" id="UP000887568"/>
    </source>
</evidence>
<dbReference type="Proteomes" id="UP000887568">
    <property type="component" value="Unplaced"/>
</dbReference>
<dbReference type="EnsemblMetazoa" id="XM_038189376.1">
    <property type="protein sequence ID" value="XP_038045304.1"/>
    <property type="gene ID" value="LOC119719904"/>
</dbReference>
<dbReference type="PANTHER" id="PTHR15034:SF5">
    <property type="entry name" value="DEATH DOMAIN-CONTAINING PROTEIN CRADD"/>
    <property type="match status" value="1"/>
</dbReference>
<dbReference type="PANTHER" id="PTHR15034">
    <property type="entry name" value="DEATH DOMAIN-CONTAINING PROTEIN CRADD"/>
    <property type="match status" value="1"/>
</dbReference>
<organism evidence="2 3">
    <name type="scientific">Patiria miniata</name>
    <name type="common">Bat star</name>
    <name type="synonym">Asterina miniata</name>
    <dbReference type="NCBI Taxonomy" id="46514"/>
    <lineage>
        <taxon>Eukaryota</taxon>
        <taxon>Metazoa</taxon>
        <taxon>Echinodermata</taxon>
        <taxon>Eleutherozoa</taxon>
        <taxon>Asterozoa</taxon>
        <taxon>Asteroidea</taxon>
        <taxon>Valvatacea</taxon>
        <taxon>Valvatida</taxon>
        <taxon>Asterinidae</taxon>
        <taxon>Patiria</taxon>
    </lineage>
</organism>
<proteinExistence type="predicted"/>
<dbReference type="InterPro" id="IPR037939">
    <property type="entry name" value="CRADD"/>
</dbReference>
<dbReference type="GeneID" id="119719904"/>
<evidence type="ECO:0000259" key="1">
    <source>
        <dbReference type="PROSITE" id="PS50209"/>
    </source>
</evidence>
<protein>
    <recommendedName>
        <fullName evidence="1">CARD domain-containing protein</fullName>
    </recommendedName>
</protein>
<dbReference type="OrthoDB" id="10031931at2759"/>
<dbReference type="CDD" id="cd01671">
    <property type="entry name" value="CARD"/>
    <property type="match status" value="1"/>
</dbReference>
<dbReference type="AlphaFoldDB" id="A0A913Z050"/>
<dbReference type="OMA" id="DANHIVD"/>
<dbReference type="PROSITE" id="PS50209">
    <property type="entry name" value="CARD"/>
    <property type="match status" value="1"/>
</dbReference>